<sequence length="306" mass="34804">MKVQRRNVVRLVGYCYEIAHKVMPYNGEHVFARVEERALCFEYLQGGSLDKHLSGTTSRALLGLQYHFLYVPRNDCVDVIYMLLFTSIDESSGFSWGTRYNIIKGICEGLNYLHNGTKDPIYHLDLKPKNILLDKNMMPKIGDFGLSRLADSTQTCTTKEIRGTLLGVIIIQIMTGRDGYSRCGDMPSHEFIDLVRNNWLKRQKVTSSSHTSREVKTCIKIALRCVEADRVKWPSIAEIVAELDNIYFGGCSFADQEESALFLGMDTGSYYASLAQGMLMDLPEARAWRVDSEDEDIETPLMWSYS</sequence>
<proteinExistence type="predicted"/>
<name>A0ACD5VIT7_AVESA</name>
<dbReference type="Proteomes" id="UP001732700">
    <property type="component" value="Chromosome 3C"/>
</dbReference>
<reference evidence="1" key="2">
    <citation type="submission" date="2025-09" db="UniProtKB">
        <authorList>
            <consortium name="EnsemblPlants"/>
        </authorList>
    </citation>
    <scope>IDENTIFICATION</scope>
</reference>
<keyword evidence="2" id="KW-1185">Reference proteome</keyword>
<reference evidence="1" key="1">
    <citation type="submission" date="2021-05" db="EMBL/GenBank/DDBJ databases">
        <authorList>
            <person name="Scholz U."/>
            <person name="Mascher M."/>
            <person name="Fiebig A."/>
        </authorList>
    </citation>
    <scope>NUCLEOTIDE SEQUENCE [LARGE SCALE GENOMIC DNA]</scope>
</reference>
<dbReference type="EnsemblPlants" id="AVESA.00010b.r2.3CG0452380.1">
    <property type="protein sequence ID" value="AVESA.00010b.r2.3CG0452380.1.CDS"/>
    <property type="gene ID" value="AVESA.00010b.r2.3CG0452380"/>
</dbReference>
<accession>A0ACD5VIT7</accession>
<evidence type="ECO:0000313" key="2">
    <source>
        <dbReference type="Proteomes" id="UP001732700"/>
    </source>
</evidence>
<organism evidence="1 2">
    <name type="scientific">Avena sativa</name>
    <name type="common">Oat</name>
    <dbReference type="NCBI Taxonomy" id="4498"/>
    <lineage>
        <taxon>Eukaryota</taxon>
        <taxon>Viridiplantae</taxon>
        <taxon>Streptophyta</taxon>
        <taxon>Embryophyta</taxon>
        <taxon>Tracheophyta</taxon>
        <taxon>Spermatophyta</taxon>
        <taxon>Magnoliopsida</taxon>
        <taxon>Liliopsida</taxon>
        <taxon>Poales</taxon>
        <taxon>Poaceae</taxon>
        <taxon>BOP clade</taxon>
        <taxon>Pooideae</taxon>
        <taxon>Poodae</taxon>
        <taxon>Poeae</taxon>
        <taxon>Poeae Chloroplast Group 1 (Aveneae type)</taxon>
        <taxon>Aveninae</taxon>
        <taxon>Avena</taxon>
    </lineage>
</organism>
<evidence type="ECO:0000313" key="1">
    <source>
        <dbReference type="EnsemblPlants" id="AVESA.00010b.r2.3CG0452380.1.CDS"/>
    </source>
</evidence>
<protein>
    <submittedName>
        <fullName evidence="1">Uncharacterized protein</fullName>
    </submittedName>
</protein>